<evidence type="ECO:0000313" key="1">
    <source>
        <dbReference type="EMBL" id="QAU51790.1"/>
    </source>
</evidence>
<dbReference type="InterPro" id="IPR036866">
    <property type="entry name" value="RibonucZ/Hydroxyglut_hydro"/>
</dbReference>
<dbReference type="PANTHER" id="PTHR46018">
    <property type="entry name" value="ZINC PHOSPHODIESTERASE ELAC PROTEIN 1"/>
    <property type="match status" value="1"/>
</dbReference>
<dbReference type="EC" id="3.1.26.11" evidence="1"/>
<gene>
    <name evidence="1" type="primary">rnz</name>
    <name evidence="1" type="ORF">CPELA_02505</name>
</gene>
<sequence>MKVIVLGSSGSVGAPDNPASGYLILPSTGAGVLMDLGPGVLGQLQRHHDPNDAHVVFSHLHADHCLDFPSLMVWRRYHPQAPAAGRNLLFGPEATFDHLGRLSADEPGQIDDMSDTFAFSAWKAHQTEIVGSVNITPYPMIHPVETYALRIEEHRTGTVLAYSGDTAWTPELIACARGADVLLCEATWGKSSEGKAPDMHLSGAEAGRVAREAGVKRLVLVHIPPWGEPEAALAAAKQEFSGPVEVSYSGMEITC</sequence>
<organism evidence="1 2">
    <name type="scientific">Corynebacterium pelargi</name>
    <dbReference type="NCBI Taxonomy" id="1471400"/>
    <lineage>
        <taxon>Bacteria</taxon>
        <taxon>Bacillati</taxon>
        <taxon>Actinomycetota</taxon>
        <taxon>Actinomycetes</taxon>
        <taxon>Mycobacteriales</taxon>
        <taxon>Corynebacteriaceae</taxon>
        <taxon>Corynebacterium</taxon>
    </lineage>
</organism>
<protein>
    <submittedName>
        <fullName evidence="1">Ribonuclease Z</fullName>
        <ecNumber evidence="1">3.1.26.11</ecNumber>
    </submittedName>
</protein>
<proteinExistence type="predicted"/>
<dbReference type="SUPFAM" id="SSF56281">
    <property type="entry name" value="Metallo-hydrolase/oxidoreductase"/>
    <property type="match status" value="1"/>
</dbReference>
<keyword evidence="1" id="KW-0378">Hydrolase</keyword>
<keyword evidence="2" id="KW-1185">Reference proteome</keyword>
<dbReference type="Pfam" id="PF12706">
    <property type="entry name" value="Lactamase_B_2"/>
    <property type="match status" value="1"/>
</dbReference>
<dbReference type="KEGG" id="cpeg:CPELA_02505"/>
<dbReference type="GO" id="GO:0042781">
    <property type="term" value="F:3'-tRNA processing endoribonuclease activity"/>
    <property type="evidence" value="ECO:0007669"/>
    <property type="project" value="UniProtKB-EC"/>
</dbReference>
<dbReference type="OrthoDB" id="9800940at2"/>
<dbReference type="CDD" id="cd07716">
    <property type="entry name" value="RNaseZ_short-form-like_MBL-fold"/>
    <property type="match status" value="1"/>
</dbReference>
<dbReference type="EMBL" id="CP035299">
    <property type="protein sequence ID" value="QAU51790.1"/>
    <property type="molecule type" value="Genomic_DNA"/>
</dbReference>
<dbReference type="PANTHER" id="PTHR46018:SF4">
    <property type="entry name" value="METALLO-HYDROLASE YHFI-RELATED"/>
    <property type="match status" value="1"/>
</dbReference>
<evidence type="ECO:0000313" key="2">
    <source>
        <dbReference type="Proteomes" id="UP000288929"/>
    </source>
</evidence>
<dbReference type="Gene3D" id="3.60.15.10">
    <property type="entry name" value="Ribonuclease Z/Hydroxyacylglutathione hydrolase-like"/>
    <property type="match status" value="1"/>
</dbReference>
<dbReference type="Proteomes" id="UP000288929">
    <property type="component" value="Chromosome"/>
</dbReference>
<accession>A0A410W765</accession>
<dbReference type="InterPro" id="IPR001279">
    <property type="entry name" value="Metallo-B-lactamas"/>
</dbReference>
<dbReference type="RefSeq" id="WP_128889319.1">
    <property type="nucleotide sequence ID" value="NZ_BMCX01000001.1"/>
</dbReference>
<reference evidence="1 2" key="1">
    <citation type="submission" date="2019-01" db="EMBL/GenBank/DDBJ databases">
        <authorList>
            <person name="Ruckert C."/>
            <person name="Busche T."/>
            <person name="Kalinowski J."/>
        </authorList>
    </citation>
    <scope>NUCLEOTIDE SEQUENCE [LARGE SCALE GENOMIC DNA]</scope>
    <source>
        <strain evidence="1 2">136/3</strain>
    </source>
</reference>
<dbReference type="AlphaFoldDB" id="A0A410W765"/>
<name>A0A410W765_9CORY</name>